<reference evidence="1 2" key="1">
    <citation type="journal article" date="2013" name="Genome Announc.">
        <title>Draft Genome Sequence of the Cellulolytic Bacterium Clostridium papyrosolvens C7 (ATCC 700395).</title>
        <authorList>
            <person name="Zepeda V."/>
            <person name="Dassa B."/>
            <person name="Borovok I."/>
            <person name="Lamed R."/>
            <person name="Bayer E.A."/>
            <person name="Cate J.H."/>
        </authorList>
    </citation>
    <scope>NUCLEOTIDE SEQUENCE [LARGE SCALE GENOMIC DNA]</scope>
    <source>
        <strain evidence="1 2">C7</strain>
    </source>
</reference>
<sequence>MAKIVVSFKDKEKYLYDYAMSQISAPVYIKQLILNDMQKDNKLPNKPKGNPG</sequence>
<protein>
    <submittedName>
        <fullName evidence="1">Uncharacterized protein</fullName>
    </submittedName>
</protein>
<dbReference type="Proteomes" id="UP000016860">
    <property type="component" value="Unassembled WGS sequence"/>
</dbReference>
<comment type="caution">
    <text evidence="1">The sequence shown here is derived from an EMBL/GenBank/DDBJ whole genome shotgun (WGS) entry which is preliminary data.</text>
</comment>
<accession>U4R3L7</accession>
<gene>
    <name evidence="1" type="ORF">L323_08605</name>
</gene>
<evidence type="ECO:0000313" key="2">
    <source>
        <dbReference type="Proteomes" id="UP000016860"/>
    </source>
</evidence>
<evidence type="ECO:0000313" key="1">
    <source>
        <dbReference type="EMBL" id="EPR12351.1"/>
    </source>
</evidence>
<name>U4R3L7_9FIRM</name>
<dbReference type="AlphaFoldDB" id="U4R3L7"/>
<dbReference type="STRING" id="1330534.L323_08605"/>
<dbReference type="EMBL" id="ATAY01000028">
    <property type="protein sequence ID" value="EPR12351.1"/>
    <property type="molecule type" value="Genomic_DNA"/>
</dbReference>
<dbReference type="RefSeq" id="WP_020815266.1">
    <property type="nucleotide sequence ID" value="NZ_ATAY01000028.1"/>
</dbReference>
<dbReference type="PATRIC" id="fig|1330534.3.peg.1711"/>
<organism evidence="1 2">
    <name type="scientific">Ruminiclostridium papyrosolvens C7</name>
    <dbReference type="NCBI Taxonomy" id="1330534"/>
    <lineage>
        <taxon>Bacteria</taxon>
        <taxon>Bacillati</taxon>
        <taxon>Bacillota</taxon>
        <taxon>Clostridia</taxon>
        <taxon>Eubacteriales</taxon>
        <taxon>Oscillospiraceae</taxon>
        <taxon>Ruminiclostridium</taxon>
    </lineage>
</organism>
<proteinExistence type="predicted"/>